<accession>A0A2P9HPL2</accession>
<dbReference type="Pfam" id="PF00588">
    <property type="entry name" value="SpoU_methylase"/>
    <property type="match status" value="1"/>
</dbReference>
<feature type="domain" description="tRNA/rRNA methyltransferase SpoU type" evidence="3">
    <location>
        <begin position="130"/>
        <end position="268"/>
    </location>
</feature>
<name>A0A2P9HPL2_9HYPH</name>
<dbReference type="PANTHER" id="PTHR43191:SF12">
    <property type="entry name" value="RRNA METHYLASE"/>
    <property type="match status" value="1"/>
</dbReference>
<dbReference type="InterPro" id="IPR029064">
    <property type="entry name" value="Ribosomal_eL30-like_sf"/>
</dbReference>
<evidence type="ECO:0000259" key="3">
    <source>
        <dbReference type="Pfam" id="PF00588"/>
    </source>
</evidence>
<dbReference type="GO" id="GO:0008173">
    <property type="term" value="F:RNA methyltransferase activity"/>
    <property type="evidence" value="ECO:0007669"/>
    <property type="project" value="InterPro"/>
</dbReference>
<dbReference type="InterPro" id="IPR029028">
    <property type="entry name" value="Alpha/beta_knot_MTases"/>
</dbReference>
<dbReference type="InterPro" id="IPR051259">
    <property type="entry name" value="rRNA_Methyltransferase"/>
</dbReference>
<keyword evidence="1 4" id="KW-0489">Methyltransferase</keyword>
<gene>
    <name evidence="4" type="ORF">OHAE_1894</name>
</gene>
<dbReference type="SUPFAM" id="SSF75217">
    <property type="entry name" value="alpha/beta knot"/>
    <property type="match status" value="1"/>
</dbReference>
<dbReference type="InterPro" id="IPR029026">
    <property type="entry name" value="tRNA_m1G_MTases_N"/>
</dbReference>
<dbReference type="RefSeq" id="WP_109369538.1">
    <property type="nucleotide sequence ID" value="NZ_OOFM01000005.1"/>
</dbReference>
<evidence type="ECO:0000256" key="2">
    <source>
        <dbReference type="ARBA" id="ARBA00022679"/>
    </source>
</evidence>
<evidence type="ECO:0000313" key="4">
    <source>
        <dbReference type="EMBL" id="SPL66027.1"/>
    </source>
</evidence>
<dbReference type="Gene3D" id="3.40.1280.10">
    <property type="match status" value="1"/>
</dbReference>
<evidence type="ECO:0000313" key="5">
    <source>
        <dbReference type="Proteomes" id="UP000246073"/>
    </source>
</evidence>
<dbReference type="Proteomes" id="UP000246073">
    <property type="component" value="Unassembled WGS sequence"/>
</dbReference>
<dbReference type="GO" id="GO:0032259">
    <property type="term" value="P:methylation"/>
    <property type="evidence" value="ECO:0007669"/>
    <property type="project" value="UniProtKB-KW"/>
</dbReference>
<dbReference type="PANTHER" id="PTHR43191">
    <property type="entry name" value="RRNA METHYLTRANSFERASE 3"/>
    <property type="match status" value="1"/>
</dbReference>
<organism evidence="4 5">
    <name type="scientific">Ochrobactrum soli</name>
    <dbReference type="NCBI Taxonomy" id="2448455"/>
    <lineage>
        <taxon>Bacteria</taxon>
        <taxon>Pseudomonadati</taxon>
        <taxon>Pseudomonadota</taxon>
        <taxon>Alphaproteobacteria</taxon>
        <taxon>Hyphomicrobiales</taxon>
        <taxon>Brucellaceae</taxon>
        <taxon>Brucella/Ochrobactrum group</taxon>
        <taxon>Ochrobactrum</taxon>
    </lineage>
</organism>
<dbReference type="AlphaFoldDB" id="A0A2P9HPL2"/>
<dbReference type="Gene3D" id="3.30.1330.30">
    <property type="match status" value="1"/>
</dbReference>
<evidence type="ECO:0000256" key="1">
    <source>
        <dbReference type="ARBA" id="ARBA00022603"/>
    </source>
</evidence>
<dbReference type="CDD" id="cd18095">
    <property type="entry name" value="SpoU-like_rRNA-MTase"/>
    <property type="match status" value="1"/>
</dbReference>
<dbReference type="EMBL" id="OOFM01000005">
    <property type="protein sequence ID" value="SPL66027.1"/>
    <property type="molecule type" value="Genomic_DNA"/>
</dbReference>
<reference evidence="5" key="1">
    <citation type="submission" date="2017-12" db="EMBL/GenBank/DDBJ databases">
        <authorList>
            <person name="Diaz M."/>
        </authorList>
    </citation>
    <scope>NUCLEOTIDE SEQUENCE [LARGE SCALE GENOMIC DNA]</scope>
    <source>
        <strain evidence="5">FI11154</strain>
    </source>
</reference>
<dbReference type="SUPFAM" id="SSF55315">
    <property type="entry name" value="L30e-like"/>
    <property type="match status" value="1"/>
</dbReference>
<protein>
    <submittedName>
        <fullName evidence="4">23S ribosomal RNA methyltransferase</fullName>
    </submittedName>
</protein>
<dbReference type="GO" id="GO:0003723">
    <property type="term" value="F:RNA binding"/>
    <property type="evidence" value="ECO:0007669"/>
    <property type="project" value="InterPro"/>
</dbReference>
<sequence length="275" mass="30286">MKQEDHLHGCLQRIDDPADERLSPYRDIREKDLVGRQKRFIAEGKVVINVLFSSTARFETESLLVLENRLDGLTEQLKQIPAGTPVYCVPQTVMDAVAGFHVHRGILAVGRRKPQPELADLLATLPQRSLVTVLCGISNHDNVGSIFRNAAAFEADCVLMDETCCDPLYRKAIRVSVGATLKVPYFHGGRIDEILGALQDADFNVLALSPSSETSIYQATGLDRQALLLGTEGEGLPQRLLARLQTARIPMSKEFDSLNVATASGIALSRFSRFQ</sequence>
<proteinExistence type="predicted"/>
<dbReference type="GO" id="GO:0006396">
    <property type="term" value="P:RNA processing"/>
    <property type="evidence" value="ECO:0007669"/>
    <property type="project" value="InterPro"/>
</dbReference>
<dbReference type="InterPro" id="IPR001537">
    <property type="entry name" value="SpoU_MeTrfase"/>
</dbReference>
<keyword evidence="2 4" id="KW-0808">Transferase</keyword>